<keyword evidence="5" id="KW-0448">Lipopolysaccharide biosynthesis</keyword>
<dbReference type="GO" id="GO:0009103">
    <property type="term" value="P:lipopolysaccharide biosynthetic process"/>
    <property type="evidence" value="ECO:0007669"/>
    <property type="project" value="UniProtKB-KW"/>
</dbReference>
<dbReference type="InterPro" id="IPR050256">
    <property type="entry name" value="Glycosyltransferase_2"/>
</dbReference>
<evidence type="ECO:0000256" key="2">
    <source>
        <dbReference type="ARBA" id="ARBA00022676"/>
    </source>
</evidence>
<reference evidence="10" key="1">
    <citation type="submission" date="2006-06" db="EMBL/GenBank/DDBJ databases">
        <title>Complete sequence of Trichodesmium erythraeum IMS101.</title>
        <authorList>
            <consortium name="US DOE Joint Genome Institute"/>
            <person name="Copeland A."/>
            <person name="Lucas S."/>
            <person name="Lapidus A."/>
            <person name="Barry K."/>
            <person name="Detter J.C."/>
            <person name="Glavina del Rio T."/>
            <person name="Hammon N."/>
            <person name="Israni S."/>
            <person name="Dalin E."/>
            <person name="Tice H."/>
            <person name="Pitluck S."/>
            <person name="Kiss H."/>
            <person name="Munk A.C."/>
            <person name="Brettin T."/>
            <person name="Bruce D."/>
            <person name="Han C."/>
            <person name="Tapia R."/>
            <person name="Gilna P."/>
            <person name="Schmutz J."/>
            <person name="Larimer F."/>
            <person name="Land M."/>
            <person name="Hauser L."/>
            <person name="Kyrpides N."/>
            <person name="Kim E."/>
            <person name="Richardson P."/>
        </authorList>
    </citation>
    <scope>NUCLEOTIDE SEQUENCE [LARGE SCALE GENOMIC DNA]</scope>
    <source>
        <strain evidence="10">IMS101</strain>
    </source>
</reference>
<keyword evidence="2" id="KW-0328">Glycosyltransferase</keyword>
<dbReference type="CDD" id="cd04187">
    <property type="entry name" value="DPM1_like_bac"/>
    <property type="match status" value="1"/>
</dbReference>
<dbReference type="EMBL" id="CP000393">
    <property type="protein sequence ID" value="ABG50655.1"/>
    <property type="molecule type" value="Genomic_DNA"/>
</dbReference>
<accession>Q116B9</accession>
<keyword evidence="6 8" id="KW-1133">Transmembrane helix</keyword>
<evidence type="ECO:0000256" key="1">
    <source>
        <dbReference type="ARBA" id="ARBA00022475"/>
    </source>
</evidence>
<evidence type="ECO:0000256" key="3">
    <source>
        <dbReference type="ARBA" id="ARBA00022679"/>
    </source>
</evidence>
<evidence type="ECO:0000256" key="4">
    <source>
        <dbReference type="ARBA" id="ARBA00022692"/>
    </source>
</evidence>
<evidence type="ECO:0000256" key="6">
    <source>
        <dbReference type="ARBA" id="ARBA00022989"/>
    </source>
</evidence>
<dbReference type="Gene3D" id="3.90.550.10">
    <property type="entry name" value="Spore Coat Polysaccharide Biosynthesis Protein SpsA, Chain A"/>
    <property type="match status" value="1"/>
</dbReference>
<dbReference type="InterPro" id="IPR001173">
    <property type="entry name" value="Glyco_trans_2-like"/>
</dbReference>
<organism evidence="10">
    <name type="scientific">Trichodesmium erythraeum (strain IMS101)</name>
    <dbReference type="NCBI Taxonomy" id="203124"/>
    <lineage>
        <taxon>Bacteria</taxon>
        <taxon>Bacillati</taxon>
        <taxon>Cyanobacteriota</taxon>
        <taxon>Cyanophyceae</taxon>
        <taxon>Oscillatoriophycideae</taxon>
        <taxon>Oscillatoriales</taxon>
        <taxon>Microcoleaceae</taxon>
        <taxon>Trichodesmium</taxon>
    </lineage>
</organism>
<dbReference type="eggNOG" id="COG0463">
    <property type="taxonomic scope" value="Bacteria"/>
</dbReference>
<dbReference type="GO" id="GO:0099621">
    <property type="term" value="F:undecaprenyl-phosphate 4-deoxy-4-formamido-L-arabinose transferase activity"/>
    <property type="evidence" value="ECO:0007669"/>
    <property type="project" value="TreeGrafter"/>
</dbReference>
<evidence type="ECO:0000256" key="8">
    <source>
        <dbReference type="SAM" id="Phobius"/>
    </source>
</evidence>
<protein>
    <submittedName>
        <fullName evidence="10">Glycosyl transferase, family 2</fullName>
    </submittedName>
</protein>
<dbReference type="InterPro" id="IPR029044">
    <property type="entry name" value="Nucleotide-diphossugar_trans"/>
</dbReference>
<evidence type="ECO:0000256" key="7">
    <source>
        <dbReference type="ARBA" id="ARBA00023136"/>
    </source>
</evidence>
<evidence type="ECO:0000259" key="9">
    <source>
        <dbReference type="Pfam" id="PF00535"/>
    </source>
</evidence>
<gene>
    <name evidence="10" type="ordered locus">Tery_1340</name>
</gene>
<keyword evidence="7 8" id="KW-0472">Membrane</keyword>
<dbReference type="Pfam" id="PF00535">
    <property type="entry name" value="Glycos_transf_2"/>
    <property type="match status" value="1"/>
</dbReference>
<dbReference type="GO" id="GO:0005886">
    <property type="term" value="C:plasma membrane"/>
    <property type="evidence" value="ECO:0007669"/>
    <property type="project" value="TreeGrafter"/>
</dbReference>
<evidence type="ECO:0000256" key="5">
    <source>
        <dbReference type="ARBA" id="ARBA00022985"/>
    </source>
</evidence>
<dbReference type="HOGENOM" id="CLU_033536_0_0_3"/>
<keyword evidence="4 8" id="KW-0812">Transmembrane</keyword>
<feature type="transmembrane region" description="Helical" evidence="8">
    <location>
        <begin position="274"/>
        <end position="295"/>
    </location>
</feature>
<evidence type="ECO:0000313" key="10">
    <source>
        <dbReference type="EMBL" id="ABG50655.1"/>
    </source>
</evidence>
<dbReference type="RefSeq" id="WP_011611034.1">
    <property type="nucleotide sequence ID" value="NC_008312.1"/>
</dbReference>
<dbReference type="STRING" id="203124.Tery_1340"/>
<dbReference type="KEGG" id="ter:Tery_1340"/>
<sequence length="318" mass="36332">MEIFNIYLSFVIPVYNEEVTIKPLFERILDVMNLGKIDNYEIIFVDDGSSDRSWIEINKLIKKHPRQVKGIRLRRNFGKSSALSAGFKKTRGNIIFTLDADLQDDPAEIPKFLEKLESGYDLVSGWRKHRNDPLSKTLPSKLFNGVTSVLTGVKLHDFNCGLKAYKKEVLDCIKVYGELHRYIPVLAHSLGFKITEVVVEHHSRTKGKSKYGLERYTRGFIDLLTVLVTTYYLHKPGHLFGSLGLLFGVIGMTSLGYLIVLWFMEIRPIGNRPLFLFGILCIILSVQLISLGILAELITKNVDDNYVDKQICEFIEEE</sequence>
<dbReference type="SUPFAM" id="SSF53448">
    <property type="entry name" value="Nucleotide-diphospho-sugar transferases"/>
    <property type="match status" value="1"/>
</dbReference>
<feature type="transmembrane region" description="Helical" evidence="8">
    <location>
        <begin position="239"/>
        <end position="262"/>
    </location>
</feature>
<keyword evidence="3 10" id="KW-0808">Transferase</keyword>
<name>Q116B9_TRIEI</name>
<keyword evidence="1" id="KW-1003">Cell membrane</keyword>
<dbReference type="AlphaFoldDB" id="Q116B9"/>
<dbReference type="OrthoDB" id="9807778at2"/>
<dbReference type="PANTHER" id="PTHR48090">
    <property type="entry name" value="UNDECAPRENYL-PHOSPHATE 4-DEOXY-4-FORMAMIDO-L-ARABINOSE TRANSFERASE-RELATED"/>
    <property type="match status" value="1"/>
</dbReference>
<dbReference type="CAZy" id="GT2">
    <property type="family name" value="Glycosyltransferase Family 2"/>
</dbReference>
<feature type="domain" description="Glycosyltransferase 2-like" evidence="9">
    <location>
        <begin position="9"/>
        <end position="173"/>
    </location>
</feature>
<dbReference type="PANTHER" id="PTHR48090:SF3">
    <property type="entry name" value="UNDECAPRENYL-PHOSPHATE 4-DEOXY-4-FORMAMIDO-L-ARABINOSE TRANSFERASE"/>
    <property type="match status" value="1"/>
</dbReference>
<proteinExistence type="predicted"/>